<protein>
    <submittedName>
        <fullName evidence="8">TolC family protein</fullName>
    </submittedName>
</protein>
<organism evidence="8 9">
    <name type="scientific">Psychroflexus maritimus</name>
    <dbReference type="NCBI Taxonomy" id="2714865"/>
    <lineage>
        <taxon>Bacteria</taxon>
        <taxon>Pseudomonadati</taxon>
        <taxon>Bacteroidota</taxon>
        <taxon>Flavobacteriia</taxon>
        <taxon>Flavobacteriales</taxon>
        <taxon>Flavobacteriaceae</taxon>
        <taxon>Psychroflexus</taxon>
    </lineage>
</organism>
<dbReference type="EMBL" id="JAANAS010000083">
    <property type="protein sequence ID" value="NGZ90595.1"/>
    <property type="molecule type" value="Genomic_DNA"/>
</dbReference>
<gene>
    <name evidence="8" type="ORF">G7034_10060</name>
</gene>
<name>A0A967AF45_9FLAO</name>
<keyword evidence="9" id="KW-1185">Reference proteome</keyword>
<keyword evidence="5" id="KW-0812">Transmembrane</keyword>
<dbReference type="AlphaFoldDB" id="A0A967AF45"/>
<dbReference type="PANTHER" id="PTHR30026:SF20">
    <property type="entry name" value="OUTER MEMBRANE PROTEIN TOLC"/>
    <property type="match status" value="1"/>
</dbReference>
<evidence type="ECO:0000256" key="7">
    <source>
        <dbReference type="ARBA" id="ARBA00023237"/>
    </source>
</evidence>
<evidence type="ECO:0000256" key="5">
    <source>
        <dbReference type="ARBA" id="ARBA00022692"/>
    </source>
</evidence>
<evidence type="ECO:0000256" key="1">
    <source>
        <dbReference type="ARBA" id="ARBA00004442"/>
    </source>
</evidence>
<proteinExistence type="inferred from homology"/>
<reference evidence="8" key="1">
    <citation type="submission" date="2020-03" db="EMBL/GenBank/DDBJ databases">
        <title>Psychroflexus Maritimus sp. nov., isolate from marine sediment.</title>
        <authorList>
            <person name="Zhong Y.-L."/>
        </authorList>
    </citation>
    <scope>NUCLEOTIDE SEQUENCE</scope>
    <source>
        <strain evidence="8">C1</strain>
    </source>
</reference>
<evidence type="ECO:0000256" key="3">
    <source>
        <dbReference type="ARBA" id="ARBA00022448"/>
    </source>
</evidence>
<dbReference type="InterPro" id="IPR051906">
    <property type="entry name" value="TolC-like"/>
</dbReference>
<dbReference type="Proteomes" id="UP000643701">
    <property type="component" value="Unassembled WGS sequence"/>
</dbReference>
<dbReference type="GO" id="GO:0009279">
    <property type="term" value="C:cell outer membrane"/>
    <property type="evidence" value="ECO:0007669"/>
    <property type="project" value="UniProtKB-SubCell"/>
</dbReference>
<dbReference type="GO" id="GO:0015288">
    <property type="term" value="F:porin activity"/>
    <property type="evidence" value="ECO:0007669"/>
    <property type="project" value="TreeGrafter"/>
</dbReference>
<comment type="subcellular location">
    <subcellularLocation>
        <location evidence="1">Cell outer membrane</location>
    </subcellularLocation>
</comment>
<keyword evidence="3" id="KW-0813">Transport</keyword>
<dbReference type="Gene3D" id="1.20.1600.10">
    <property type="entry name" value="Outer membrane efflux proteins (OEP)"/>
    <property type="match status" value="1"/>
</dbReference>
<sequence length="421" mass="48077">MFKIQYIQPVSFSTPLLLIGVLLCFGFQLKAQSLEELKTISAENNLELKAQFKAFEAKLESVTQAKAWQDPNLSFGYFISPIETRVGPQIARFSLTQMLPWFGTYKAKGNIAAYRAEAEFEKFQDQKLKLFLKVAEKYYDLSALRHIAELEAEQLQILKDLKAIVESNYENNKANLVDVLRVELQIDKQSNVLQVLKDQDQALVTQLNQLTNRPLKTPVLISNPKQILEQKDILETDSISKNHPRLEVIRNLQASNKAERLLAKKQALPQFGVGLDYAIIQDRNVMAADAGQDAIMPMLSVSLPIFGKKNKSRKKQASLQGESLDLQLENEETQIATEIQVAQYQRDEIYSLLDLYEQQLLRLEDMLQLSETALANASMEIEEVLRLHEERLLYEKQKAKTLAKLQKTNETLIYLTSNSEL</sequence>
<evidence type="ECO:0000313" key="9">
    <source>
        <dbReference type="Proteomes" id="UP000643701"/>
    </source>
</evidence>
<dbReference type="RefSeq" id="WP_166400831.1">
    <property type="nucleotide sequence ID" value="NZ_JAANAS010000083.1"/>
</dbReference>
<dbReference type="GO" id="GO:1990281">
    <property type="term" value="C:efflux pump complex"/>
    <property type="evidence" value="ECO:0007669"/>
    <property type="project" value="TreeGrafter"/>
</dbReference>
<keyword evidence="4" id="KW-1134">Transmembrane beta strand</keyword>
<evidence type="ECO:0000256" key="6">
    <source>
        <dbReference type="ARBA" id="ARBA00023136"/>
    </source>
</evidence>
<dbReference type="InterPro" id="IPR003423">
    <property type="entry name" value="OMP_efflux"/>
</dbReference>
<accession>A0A967AF45</accession>
<dbReference type="Pfam" id="PF02321">
    <property type="entry name" value="OEP"/>
    <property type="match status" value="1"/>
</dbReference>
<dbReference type="PANTHER" id="PTHR30026">
    <property type="entry name" value="OUTER MEMBRANE PROTEIN TOLC"/>
    <property type="match status" value="1"/>
</dbReference>
<comment type="similarity">
    <text evidence="2">Belongs to the outer membrane factor (OMF) (TC 1.B.17) family.</text>
</comment>
<evidence type="ECO:0000256" key="2">
    <source>
        <dbReference type="ARBA" id="ARBA00007613"/>
    </source>
</evidence>
<dbReference type="GO" id="GO:0015562">
    <property type="term" value="F:efflux transmembrane transporter activity"/>
    <property type="evidence" value="ECO:0007669"/>
    <property type="project" value="InterPro"/>
</dbReference>
<keyword evidence="7" id="KW-0998">Cell outer membrane</keyword>
<evidence type="ECO:0000256" key="4">
    <source>
        <dbReference type="ARBA" id="ARBA00022452"/>
    </source>
</evidence>
<evidence type="ECO:0000313" key="8">
    <source>
        <dbReference type="EMBL" id="NGZ90595.1"/>
    </source>
</evidence>
<comment type="caution">
    <text evidence="8">The sequence shown here is derived from an EMBL/GenBank/DDBJ whole genome shotgun (WGS) entry which is preliminary data.</text>
</comment>
<keyword evidence="6" id="KW-0472">Membrane</keyword>
<dbReference type="SUPFAM" id="SSF56954">
    <property type="entry name" value="Outer membrane efflux proteins (OEP)"/>
    <property type="match status" value="1"/>
</dbReference>